<evidence type="ECO:0000313" key="10">
    <source>
        <dbReference type="Proteomes" id="UP000571183"/>
    </source>
</evidence>
<dbReference type="EMBL" id="JACIFD010000015">
    <property type="protein sequence ID" value="MBB4072107.1"/>
    <property type="molecule type" value="Genomic_DNA"/>
</dbReference>
<keyword evidence="5" id="KW-0067">ATP-binding</keyword>
<evidence type="ECO:0000256" key="1">
    <source>
        <dbReference type="ARBA" id="ARBA00012906"/>
    </source>
</evidence>
<name>A0A840DPS4_9MICO</name>
<comment type="catalytic activity">
    <reaction evidence="6">
        <text>dCMP + ATP = dCDP + ADP</text>
        <dbReference type="Rhea" id="RHEA:25094"/>
        <dbReference type="ChEBI" id="CHEBI:30616"/>
        <dbReference type="ChEBI" id="CHEBI:57566"/>
        <dbReference type="ChEBI" id="CHEBI:58593"/>
        <dbReference type="ChEBI" id="CHEBI:456216"/>
        <dbReference type="EC" id="2.7.4.25"/>
    </reaction>
</comment>
<evidence type="ECO:0000259" key="8">
    <source>
        <dbReference type="Pfam" id="PF02224"/>
    </source>
</evidence>
<evidence type="ECO:0000256" key="7">
    <source>
        <dbReference type="ARBA" id="ARBA00048478"/>
    </source>
</evidence>
<dbReference type="InterPro" id="IPR027417">
    <property type="entry name" value="P-loop_NTPase"/>
</dbReference>
<keyword evidence="4" id="KW-0418">Kinase</keyword>
<evidence type="ECO:0000256" key="2">
    <source>
        <dbReference type="ARBA" id="ARBA00022679"/>
    </source>
</evidence>
<evidence type="ECO:0000256" key="5">
    <source>
        <dbReference type="ARBA" id="ARBA00022840"/>
    </source>
</evidence>
<dbReference type="EC" id="2.7.4.25" evidence="1"/>
<dbReference type="GO" id="GO:0036431">
    <property type="term" value="F:dCMP kinase activity"/>
    <property type="evidence" value="ECO:0007669"/>
    <property type="project" value="InterPro"/>
</dbReference>
<dbReference type="Gene3D" id="3.40.50.300">
    <property type="entry name" value="P-loop containing nucleotide triphosphate hydrolases"/>
    <property type="match status" value="1"/>
</dbReference>
<dbReference type="Proteomes" id="UP000571183">
    <property type="component" value="Unassembled WGS sequence"/>
</dbReference>
<sequence>MHDIFSAEQQPAGAFRASAPAAFLQLLVAKAQIAAVPRIIIDGPSGSGKSTLGKYLARQLDAELVHLDNVYASWDGLADAGQRVATELLGPLSQGQVGRIRHWDWHRNKPAKWQEVSATRPVVVEGSAALNSKTAPLATLRIWVEVADEAARKNRALTQRPGGEIYAPYWEHWGAQERAHITAEKPYKLADLWVRPGVLPGEPLYTLVAGEL</sequence>
<accession>A0A840DPS4</accession>
<keyword evidence="10" id="KW-1185">Reference proteome</keyword>
<dbReference type="InterPro" id="IPR011994">
    <property type="entry name" value="Cytidylate_kinase_dom"/>
</dbReference>
<reference evidence="9" key="1">
    <citation type="submission" date="2020-08" db="EMBL/GenBank/DDBJ databases">
        <title>Sequencing the genomes of 1000 actinobacteria strains.</title>
        <authorList>
            <person name="Klenk H.-P."/>
        </authorList>
    </citation>
    <scope>NUCLEOTIDE SEQUENCE [LARGE SCALE GENOMIC DNA]</scope>
    <source>
        <strain evidence="9">DSM 27064</strain>
    </source>
</reference>
<dbReference type="SUPFAM" id="SSF52540">
    <property type="entry name" value="P-loop containing nucleoside triphosphate hydrolases"/>
    <property type="match status" value="1"/>
</dbReference>
<feature type="domain" description="Cytidylate kinase" evidence="8">
    <location>
        <begin position="39"/>
        <end position="71"/>
    </location>
</feature>
<organism evidence="9 10">
    <name type="scientific">Canibacter oris</name>
    <dbReference type="NCBI Taxonomy" id="1365628"/>
    <lineage>
        <taxon>Bacteria</taxon>
        <taxon>Bacillati</taxon>
        <taxon>Actinomycetota</taxon>
        <taxon>Actinomycetes</taxon>
        <taxon>Micrococcales</taxon>
        <taxon>Microbacteriaceae</taxon>
        <taxon>Canibacter</taxon>
    </lineage>
</organism>
<keyword evidence="2" id="KW-0808">Transferase</keyword>
<gene>
    <name evidence="9" type="ORF">F5897_001433</name>
</gene>
<dbReference type="GO" id="GO:0005524">
    <property type="term" value="F:ATP binding"/>
    <property type="evidence" value="ECO:0007669"/>
    <property type="project" value="UniProtKB-KW"/>
</dbReference>
<dbReference type="CDD" id="cd00267">
    <property type="entry name" value="ABC_ATPase"/>
    <property type="match status" value="1"/>
</dbReference>
<evidence type="ECO:0000256" key="3">
    <source>
        <dbReference type="ARBA" id="ARBA00022741"/>
    </source>
</evidence>
<comment type="catalytic activity">
    <reaction evidence="7">
        <text>CMP + ATP = CDP + ADP</text>
        <dbReference type="Rhea" id="RHEA:11600"/>
        <dbReference type="ChEBI" id="CHEBI:30616"/>
        <dbReference type="ChEBI" id="CHEBI:58069"/>
        <dbReference type="ChEBI" id="CHEBI:60377"/>
        <dbReference type="ChEBI" id="CHEBI:456216"/>
        <dbReference type="EC" id="2.7.4.25"/>
    </reaction>
</comment>
<keyword evidence="3" id="KW-0547">Nucleotide-binding</keyword>
<proteinExistence type="predicted"/>
<protein>
    <recommendedName>
        <fullName evidence="1">(d)CMP kinase</fullName>
        <ecNumber evidence="1">2.7.4.25</ecNumber>
    </recommendedName>
</protein>
<comment type="caution">
    <text evidence="9">The sequence shown here is derived from an EMBL/GenBank/DDBJ whole genome shotgun (WGS) entry which is preliminary data.</text>
</comment>
<dbReference type="GO" id="GO:0006139">
    <property type="term" value="P:nucleobase-containing compound metabolic process"/>
    <property type="evidence" value="ECO:0007669"/>
    <property type="project" value="InterPro"/>
</dbReference>
<evidence type="ECO:0000256" key="6">
    <source>
        <dbReference type="ARBA" id="ARBA00047615"/>
    </source>
</evidence>
<dbReference type="Pfam" id="PF02224">
    <property type="entry name" value="Cytidylate_kin"/>
    <property type="match status" value="1"/>
</dbReference>
<dbReference type="RefSeq" id="WP_124824654.1">
    <property type="nucleotide sequence ID" value="NZ_JACIFD010000015.1"/>
</dbReference>
<dbReference type="AlphaFoldDB" id="A0A840DPS4"/>
<evidence type="ECO:0000313" key="9">
    <source>
        <dbReference type="EMBL" id="MBB4072107.1"/>
    </source>
</evidence>
<evidence type="ECO:0000256" key="4">
    <source>
        <dbReference type="ARBA" id="ARBA00022777"/>
    </source>
</evidence>